<evidence type="ECO:0008006" key="4">
    <source>
        <dbReference type="Google" id="ProtNLM"/>
    </source>
</evidence>
<evidence type="ECO:0000313" key="3">
    <source>
        <dbReference type="Proteomes" id="UP000601597"/>
    </source>
</evidence>
<protein>
    <recommendedName>
        <fullName evidence="4">Metal-binding membrane protein</fullName>
    </recommendedName>
</protein>
<dbReference type="InterPro" id="IPR018688">
    <property type="entry name" value="PpoB2-like"/>
</dbReference>
<organism evidence="2 3">
    <name type="scientific">Marinobacter zhanjiangensis</name>
    <dbReference type="NCBI Taxonomy" id="578215"/>
    <lineage>
        <taxon>Bacteria</taxon>
        <taxon>Pseudomonadati</taxon>
        <taxon>Pseudomonadota</taxon>
        <taxon>Gammaproteobacteria</taxon>
        <taxon>Pseudomonadales</taxon>
        <taxon>Marinobacteraceae</taxon>
        <taxon>Marinobacter</taxon>
    </lineage>
</organism>
<name>A0ABQ3ANF3_9GAMM</name>
<accession>A0ABQ3ANF3</accession>
<dbReference type="Proteomes" id="UP000601597">
    <property type="component" value="Unassembled WGS sequence"/>
</dbReference>
<reference evidence="3" key="1">
    <citation type="journal article" date="2019" name="Int. J. Syst. Evol. Microbiol.">
        <title>The Global Catalogue of Microorganisms (GCM) 10K type strain sequencing project: providing services to taxonomists for standard genome sequencing and annotation.</title>
        <authorList>
            <consortium name="The Broad Institute Genomics Platform"/>
            <consortium name="The Broad Institute Genome Sequencing Center for Infectious Disease"/>
            <person name="Wu L."/>
            <person name="Ma J."/>
        </authorList>
    </citation>
    <scope>NUCLEOTIDE SEQUENCE [LARGE SCALE GENOMIC DNA]</scope>
    <source>
        <strain evidence="3">KCTC 22280</strain>
    </source>
</reference>
<dbReference type="RefSeq" id="WP_189572608.1">
    <property type="nucleotide sequence ID" value="NZ_BMXV01000001.1"/>
</dbReference>
<sequence>MEMTLSRMRQLERASLLAALSLLTLLAWWYLVHPPHLALGGASGAIAVNAAMWSVMMVAMMLPSASPMILTYSRIRQSRSGRGKATAPAWLFTSGYLLVWTGFAVAAAIAQWALYQSQLLSSGMGHVGLLPGGALLVLAGAFQFSPLKQACLDQCRSPIGFIMTEWREGATGTLVMGMRLGAFCTGCCWALMLLMFVGGVMSLAWMAALAVFFLAEKLLPLALSRRLRYISGIPLVAGGTLMMASAVL</sequence>
<gene>
    <name evidence="2" type="ORF">GCM10007071_06210</name>
</gene>
<dbReference type="Pfam" id="PF09948">
    <property type="entry name" value="PpoB2"/>
    <property type="match status" value="1"/>
</dbReference>
<evidence type="ECO:0000313" key="2">
    <source>
        <dbReference type="EMBL" id="GGY62096.1"/>
    </source>
</evidence>
<keyword evidence="1" id="KW-0472">Membrane</keyword>
<proteinExistence type="predicted"/>
<feature type="transmembrane region" description="Helical" evidence="1">
    <location>
        <begin position="50"/>
        <end position="70"/>
    </location>
</feature>
<keyword evidence="1" id="KW-0812">Transmembrane</keyword>
<keyword evidence="3" id="KW-1185">Reference proteome</keyword>
<feature type="transmembrane region" description="Helical" evidence="1">
    <location>
        <begin position="126"/>
        <end position="145"/>
    </location>
</feature>
<dbReference type="EMBL" id="BMXV01000001">
    <property type="protein sequence ID" value="GGY62096.1"/>
    <property type="molecule type" value="Genomic_DNA"/>
</dbReference>
<feature type="transmembrane region" description="Helical" evidence="1">
    <location>
        <begin position="189"/>
        <end position="215"/>
    </location>
</feature>
<keyword evidence="1" id="KW-1133">Transmembrane helix</keyword>
<evidence type="ECO:0000256" key="1">
    <source>
        <dbReference type="SAM" id="Phobius"/>
    </source>
</evidence>
<feature type="transmembrane region" description="Helical" evidence="1">
    <location>
        <begin position="227"/>
        <end position="247"/>
    </location>
</feature>
<feature type="transmembrane region" description="Helical" evidence="1">
    <location>
        <begin position="90"/>
        <end position="114"/>
    </location>
</feature>
<comment type="caution">
    <text evidence="2">The sequence shown here is derived from an EMBL/GenBank/DDBJ whole genome shotgun (WGS) entry which is preliminary data.</text>
</comment>